<evidence type="ECO:0000313" key="1">
    <source>
        <dbReference type="EMBL" id="RXJ68967.1"/>
    </source>
</evidence>
<proteinExistence type="predicted"/>
<dbReference type="AlphaFoldDB" id="A0A4Q0YEK9"/>
<evidence type="ECO:0000313" key="2">
    <source>
        <dbReference type="Proteomes" id="UP000290172"/>
    </source>
</evidence>
<dbReference type="Pfam" id="PF04390">
    <property type="entry name" value="LptE"/>
    <property type="match status" value="1"/>
</dbReference>
<reference evidence="1 2" key="1">
    <citation type="submission" date="2017-10" db="EMBL/GenBank/DDBJ databases">
        <title>Genomics of the genus Arcobacter.</title>
        <authorList>
            <person name="Perez-Cataluna A."/>
            <person name="Figueras M.J."/>
        </authorList>
    </citation>
    <scope>NUCLEOTIDE SEQUENCE [LARGE SCALE GENOMIC DNA]</scope>
    <source>
        <strain evidence="1 2">CECT 8993</strain>
    </source>
</reference>
<sequence length="171" mass="19138">MRLSHIFFFFFAVILFQGCGYKPSVDYAKDQIGNKVFVNLIISLEDPRNAAIIKDSMNEIIIHRLGSNVVTNPNEADTILDLQLNSVSMGVVQYDNQGYEKVYKAVVNILVKLHKDGKEKTFSVSGDYDFSIDAGAEISDANRFNAIRQASSKALDEVVSKIAIYSFKKED</sequence>
<name>A0A4Q0YEK9_9BACT</name>
<comment type="caution">
    <text evidence="1">The sequence shown here is derived from an EMBL/GenBank/DDBJ whole genome shotgun (WGS) entry which is preliminary data.</text>
</comment>
<dbReference type="GO" id="GO:0043165">
    <property type="term" value="P:Gram-negative-bacterium-type cell outer membrane assembly"/>
    <property type="evidence" value="ECO:0007669"/>
    <property type="project" value="InterPro"/>
</dbReference>
<dbReference type="Proteomes" id="UP000290172">
    <property type="component" value="Unassembled WGS sequence"/>
</dbReference>
<dbReference type="GO" id="GO:0019867">
    <property type="term" value="C:outer membrane"/>
    <property type="evidence" value="ECO:0007669"/>
    <property type="project" value="InterPro"/>
</dbReference>
<dbReference type="RefSeq" id="WP_128980074.1">
    <property type="nucleotide sequence ID" value="NZ_PDKJ01000004.1"/>
</dbReference>
<protein>
    <recommendedName>
        <fullName evidence="3">Penicillin-binding protein activator LpoB</fullName>
    </recommendedName>
</protein>
<accession>A0A4Q0YEK9</accession>
<evidence type="ECO:0008006" key="3">
    <source>
        <dbReference type="Google" id="ProtNLM"/>
    </source>
</evidence>
<organism evidence="1 2">
    <name type="scientific">Halarcobacter ebronensis</name>
    <dbReference type="NCBI Taxonomy" id="1462615"/>
    <lineage>
        <taxon>Bacteria</taxon>
        <taxon>Pseudomonadati</taxon>
        <taxon>Campylobacterota</taxon>
        <taxon>Epsilonproteobacteria</taxon>
        <taxon>Campylobacterales</taxon>
        <taxon>Arcobacteraceae</taxon>
        <taxon>Halarcobacter</taxon>
    </lineage>
</organism>
<dbReference type="PROSITE" id="PS51257">
    <property type="entry name" value="PROKAR_LIPOPROTEIN"/>
    <property type="match status" value="1"/>
</dbReference>
<dbReference type="EMBL" id="PDKJ01000004">
    <property type="protein sequence ID" value="RXJ68967.1"/>
    <property type="molecule type" value="Genomic_DNA"/>
</dbReference>
<dbReference type="InterPro" id="IPR007485">
    <property type="entry name" value="LPS_assembly_LptE"/>
</dbReference>
<gene>
    <name evidence="1" type="ORF">CRV08_05920</name>
</gene>